<dbReference type="Proteomes" id="UP000598360">
    <property type="component" value="Unassembled WGS sequence"/>
</dbReference>
<dbReference type="CDD" id="cd00452">
    <property type="entry name" value="KDPG_aldolase"/>
    <property type="match status" value="1"/>
</dbReference>
<evidence type="ECO:0000256" key="3">
    <source>
        <dbReference type="ARBA" id="ARBA00011233"/>
    </source>
</evidence>
<name>A0A929B674_9PSEU</name>
<keyword evidence="5" id="KW-0119">Carbohydrate metabolism</keyword>
<evidence type="ECO:0000256" key="2">
    <source>
        <dbReference type="ARBA" id="ARBA00006906"/>
    </source>
</evidence>
<protein>
    <submittedName>
        <fullName evidence="6">Bifunctional 4-hydroxy-2-oxoglutarate aldolase/2-dehydro-3-deoxy-phosphogluconate aldolase</fullName>
    </submittedName>
</protein>
<proteinExistence type="inferred from homology"/>
<dbReference type="RefSeq" id="WP_193927404.1">
    <property type="nucleotide sequence ID" value="NZ_JADEYC010000009.1"/>
</dbReference>
<dbReference type="PANTHER" id="PTHR30246:SF1">
    <property type="entry name" value="2-DEHYDRO-3-DEOXY-6-PHOSPHOGALACTONATE ALDOLASE-RELATED"/>
    <property type="match status" value="1"/>
</dbReference>
<sequence length="217" mass="22364">MEVKDLGAKQIPEALRRTRAVAILRGGSGEHLDDVLDALVDSGVRCLEVTTNTPRALEALRAARLRHGTAAELGVGTVRTPEQVDQAAEAGAQFIVTPGLDEAVADRVRAHDLAYFPGAFTATEVLRAHALGATAVKIFPASLGGPKYVRELRAPLDDVEMLPTGGISPDTAGDFLRAGACAVGVGGPLLGDALDTGDLDGLRSRARALLDATGGAA</sequence>
<organism evidence="6 7">
    <name type="scientific">Saccharopolyspora montiporae</name>
    <dbReference type="NCBI Taxonomy" id="2781240"/>
    <lineage>
        <taxon>Bacteria</taxon>
        <taxon>Bacillati</taxon>
        <taxon>Actinomycetota</taxon>
        <taxon>Actinomycetes</taxon>
        <taxon>Pseudonocardiales</taxon>
        <taxon>Pseudonocardiaceae</taxon>
        <taxon>Saccharopolyspora</taxon>
    </lineage>
</organism>
<comment type="pathway">
    <text evidence="1">Carbohydrate acid metabolism.</text>
</comment>
<dbReference type="SUPFAM" id="SSF51569">
    <property type="entry name" value="Aldolase"/>
    <property type="match status" value="1"/>
</dbReference>
<comment type="caution">
    <text evidence="6">The sequence shown here is derived from an EMBL/GenBank/DDBJ whole genome shotgun (WGS) entry which is preliminary data.</text>
</comment>
<evidence type="ECO:0000256" key="4">
    <source>
        <dbReference type="ARBA" id="ARBA00023239"/>
    </source>
</evidence>
<keyword evidence="4" id="KW-0456">Lyase</keyword>
<dbReference type="InterPro" id="IPR000887">
    <property type="entry name" value="Aldlse_KDPG_KHG"/>
</dbReference>
<comment type="subunit">
    <text evidence="3">Homotrimer.</text>
</comment>
<gene>
    <name evidence="6" type="ORF">IQ251_05770</name>
</gene>
<evidence type="ECO:0000313" key="7">
    <source>
        <dbReference type="Proteomes" id="UP000598360"/>
    </source>
</evidence>
<reference evidence="6" key="1">
    <citation type="submission" date="2020-10" db="EMBL/GenBank/DDBJ databases">
        <title>Diversity and distribution of actinomycetes associated with coral in the coast of Hainan.</title>
        <authorList>
            <person name="Li F."/>
        </authorList>
    </citation>
    <scope>NUCLEOTIDE SEQUENCE</scope>
    <source>
        <strain evidence="6">HNM0983</strain>
    </source>
</reference>
<evidence type="ECO:0000256" key="1">
    <source>
        <dbReference type="ARBA" id="ARBA00004761"/>
    </source>
</evidence>
<dbReference type="NCBIfam" id="TIGR01182">
    <property type="entry name" value="eda"/>
    <property type="match status" value="1"/>
</dbReference>
<accession>A0A929B674</accession>
<dbReference type="Gene3D" id="3.20.20.70">
    <property type="entry name" value="Aldolase class I"/>
    <property type="match status" value="1"/>
</dbReference>
<keyword evidence="7" id="KW-1185">Reference proteome</keyword>
<comment type="similarity">
    <text evidence="2">Belongs to the KHG/KDPG aldolase family.</text>
</comment>
<dbReference type="GO" id="GO:0016829">
    <property type="term" value="F:lyase activity"/>
    <property type="evidence" value="ECO:0007669"/>
    <property type="project" value="UniProtKB-KW"/>
</dbReference>
<dbReference type="AlphaFoldDB" id="A0A929B674"/>
<dbReference type="Pfam" id="PF01081">
    <property type="entry name" value="Aldolase"/>
    <property type="match status" value="1"/>
</dbReference>
<dbReference type="InterPro" id="IPR013785">
    <property type="entry name" value="Aldolase_TIM"/>
</dbReference>
<evidence type="ECO:0000313" key="6">
    <source>
        <dbReference type="EMBL" id="MBE9373952.1"/>
    </source>
</evidence>
<dbReference type="PANTHER" id="PTHR30246">
    <property type="entry name" value="2-KETO-3-DEOXY-6-PHOSPHOGLUCONATE ALDOLASE"/>
    <property type="match status" value="1"/>
</dbReference>
<dbReference type="EMBL" id="JADEYC010000009">
    <property type="protein sequence ID" value="MBE9373952.1"/>
    <property type="molecule type" value="Genomic_DNA"/>
</dbReference>
<evidence type="ECO:0000256" key="5">
    <source>
        <dbReference type="ARBA" id="ARBA00023277"/>
    </source>
</evidence>